<name>A0A218WLY0_PUNGR</name>
<dbReference type="AlphaFoldDB" id="A0A218WLY0"/>
<dbReference type="EMBL" id="MTKT01003945">
    <property type="protein sequence ID" value="OWM73844.1"/>
    <property type="molecule type" value="Genomic_DNA"/>
</dbReference>
<organism evidence="2 3">
    <name type="scientific">Punica granatum</name>
    <name type="common">Pomegranate</name>
    <dbReference type="NCBI Taxonomy" id="22663"/>
    <lineage>
        <taxon>Eukaryota</taxon>
        <taxon>Viridiplantae</taxon>
        <taxon>Streptophyta</taxon>
        <taxon>Embryophyta</taxon>
        <taxon>Tracheophyta</taxon>
        <taxon>Spermatophyta</taxon>
        <taxon>Magnoliopsida</taxon>
        <taxon>eudicotyledons</taxon>
        <taxon>Gunneridae</taxon>
        <taxon>Pentapetalae</taxon>
        <taxon>rosids</taxon>
        <taxon>malvids</taxon>
        <taxon>Myrtales</taxon>
        <taxon>Lythraceae</taxon>
        <taxon>Punica</taxon>
    </lineage>
</organism>
<evidence type="ECO:0000313" key="2">
    <source>
        <dbReference type="EMBL" id="OWM73844.1"/>
    </source>
</evidence>
<protein>
    <submittedName>
        <fullName evidence="2">Uncharacterized protein</fullName>
    </submittedName>
</protein>
<proteinExistence type="predicted"/>
<evidence type="ECO:0000256" key="1">
    <source>
        <dbReference type="SAM" id="MobiDB-lite"/>
    </source>
</evidence>
<feature type="region of interest" description="Disordered" evidence="1">
    <location>
        <begin position="55"/>
        <end position="84"/>
    </location>
</feature>
<sequence length="164" mass="18706">MDQGIAAQHIIFCYPPKDRATCEDTSRFVDEEMLDIYLPDELRGNSTLQQRYEARASSSQQKEALEQKEHYKKKFKDGEVKGKEREAELRSMKKSLDTLQNQFVYAYLSSTGVHANPIHEDIAPEAQFEAQGNPTASGTVEPLSQQRRSLGLRPNFDFVSPCYL</sequence>
<comment type="caution">
    <text evidence="2">The sequence shown here is derived from an EMBL/GenBank/DDBJ whole genome shotgun (WGS) entry which is preliminary data.</text>
</comment>
<evidence type="ECO:0000313" key="3">
    <source>
        <dbReference type="Proteomes" id="UP000197138"/>
    </source>
</evidence>
<dbReference type="Proteomes" id="UP000197138">
    <property type="component" value="Unassembled WGS sequence"/>
</dbReference>
<reference evidence="3" key="1">
    <citation type="journal article" date="2017" name="Plant J.">
        <title>The pomegranate (Punica granatum L.) genome and the genomics of punicalagin biosynthesis.</title>
        <authorList>
            <person name="Qin G."/>
            <person name="Xu C."/>
            <person name="Ming R."/>
            <person name="Tang H."/>
            <person name="Guyot R."/>
            <person name="Kramer E.M."/>
            <person name="Hu Y."/>
            <person name="Yi X."/>
            <person name="Qi Y."/>
            <person name="Xu X."/>
            <person name="Gao Z."/>
            <person name="Pan H."/>
            <person name="Jian J."/>
            <person name="Tian Y."/>
            <person name="Yue Z."/>
            <person name="Xu Y."/>
        </authorList>
    </citation>
    <scope>NUCLEOTIDE SEQUENCE [LARGE SCALE GENOMIC DNA]</scope>
    <source>
        <strain evidence="3">cv. Dabenzi</strain>
    </source>
</reference>
<accession>A0A218WLY0</accession>
<gene>
    <name evidence="2" type="ORF">CDL15_Pgr018904</name>
</gene>